<feature type="region of interest" description="Disordered" evidence="1">
    <location>
        <begin position="323"/>
        <end position="351"/>
    </location>
</feature>
<reference evidence="6" key="1">
    <citation type="submission" date="2025-08" db="UniProtKB">
        <authorList>
            <consortium name="RefSeq"/>
        </authorList>
    </citation>
    <scope>IDENTIFICATION</scope>
</reference>
<feature type="signal peptide" evidence="3">
    <location>
        <begin position="1"/>
        <end position="26"/>
    </location>
</feature>
<organism evidence="5 6">
    <name type="scientific">Aplysia californica</name>
    <name type="common">California sea hare</name>
    <dbReference type="NCBI Taxonomy" id="6500"/>
    <lineage>
        <taxon>Eukaryota</taxon>
        <taxon>Metazoa</taxon>
        <taxon>Spiralia</taxon>
        <taxon>Lophotrochozoa</taxon>
        <taxon>Mollusca</taxon>
        <taxon>Gastropoda</taxon>
        <taxon>Heterobranchia</taxon>
        <taxon>Euthyneura</taxon>
        <taxon>Tectipleura</taxon>
        <taxon>Aplysiida</taxon>
        <taxon>Aplysioidea</taxon>
        <taxon>Aplysiidae</taxon>
        <taxon>Aplysia</taxon>
    </lineage>
</organism>
<sequence>MSAVRTWMQIYLLCFLTLQQQTRVSSVDLKIPRFEKFDELRQRVEGHRAADYLLLPHIYRAFINAGSPLSTMSNVSVSGNCLSNLKYYYTALQRRKAWAWKMYDATGKQSSGVFLGATTWTGNYEECLDHFINYQRIRGLNQRPEKVTDVGPVTPHYCSVHMTHAPWMPQVIDAYDLQQLPFPVPYSPFIVDVCVPQNCSELDIHQIVNAFLKLDYSGDNITVSSVTCHHRRPISEDVPALLSAIFLFLLLTLVVLGTAFDIFRRRRKLRVKYGPEITIGYDEETDKFGVLKILLTPRKRKGRRGTLSSSELLDSTLIKDTQLNGSSTDRHTSSRRRTVSECASGDPATRPLFQRMSSAPAHADLQDIPEDIEIKTLSERVVSPATAALGSGSVMSDDESTGFSSDPSVAEIGESRGNVPALSDSDGSCSPVPCEREAGYNRKASIIEVRPSHRVKKLTSSENLFTDLLLSFSFRKNTRHILAEGSGDTLFCLNGVRVLSITWIVLGNVYGIIYQNPAVVGGWALHVCVSDTFLFEQ</sequence>
<evidence type="ECO:0000259" key="4">
    <source>
        <dbReference type="SMART" id="SM00703"/>
    </source>
</evidence>
<evidence type="ECO:0000256" key="3">
    <source>
        <dbReference type="SAM" id="SignalP"/>
    </source>
</evidence>
<dbReference type="SMART" id="SM00703">
    <property type="entry name" value="NRF"/>
    <property type="match status" value="1"/>
</dbReference>
<feature type="domain" description="Nose resistant-to-fluoxetine protein N-terminal" evidence="4">
    <location>
        <begin position="78"/>
        <end position="230"/>
    </location>
</feature>
<evidence type="ECO:0000256" key="1">
    <source>
        <dbReference type="SAM" id="MobiDB-lite"/>
    </source>
</evidence>
<evidence type="ECO:0000256" key="2">
    <source>
        <dbReference type="SAM" id="Phobius"/>
    </source>
</evidence>
<gene>
    <name evidence="6" type="primary">LOC101856752</name>
</gene>
<dbReference type="PANTHER" id="PTHR11161:SF0">
    <property type="entry name" value="O-ACYLTRANSFERASE LIKE PROTEIN"/>
    <property type="match status" value="1"/>
</dbReference>
<dbReference type="Proteomes" id="UP000694888">
    <property type="component" value="Unplaced"/>
</dbReference>
<dbReference type="GeneID" id="101856752"/>
<keyword evidence="2" id="KW-0812">Transmembrane</keyword>
<evidence type="ECO:0000313" key="6">
    <source>
        <dbReference type="RefSeq" id="XP_035827580.1"/>
    </source>
</evidence>
<keyword evidence="3" id="KW-0732">Signal</keyword>
<feature type="chain" id="PRO_5047121304" evidence="3">
    <location>
        <begin position="27"/>
        <end position="537"/>
    </location>
</feature>
<name>A0ABM1VYT7_APLCA</name>
<accession>A0ABM1VYT7</accession>
<protein>
    <submittedName>
        <fullName evidence="6">Uncharacterized protein LOC101856752</fullName>
    </submittedName>
</protein>
<feature type="transmembrane region" description="Helical" evidence="2">
    <location>
        <begin position="240"/>
        <end position="263"/>
    </location>
</feature>
<keyword evidence="2" id="KW-1133">Transmembrane helix</keyword>
<keyword evidence="5" id="KW-1185">Reference proteome</keyword>
<dbReference type="RefSeq" id="XP_035827580.1">
    <property type="nucleotide sequence ID" value="XM_035971687.1"/>
</dbReference>
<keyword evidence="2" id="KW-0472">Membrane</keyword>
<dbReference type="PANTHER" id="PTHR11161">
    <property type="entry name" value="O-ACYLTRANSFERASE"/>
    <property type="match status" value="1"/>
</dbReference>
<dbReference type="InterPro" id="IPR006621">
    <property type="entry name" value="Nose-resist-to-fluoxetine_N"/>
</dbReference>
<proteinExistence type="predicted"/>
<dbReference type="Pfam" id="PF20146">
    <property type="entry name" value="NRF"/>
    <property type="match status" value="1"/>
</dbReference>
<dbReference type="InterPro" id="IPR052728">
    <property type="entry name" value="O2_lipid_transport_reg"/>
</dbReference>
<evidence type="ECO:0000313" key="5">
    <source>
        <dbReference type="Proteomes" id="UP000694888"/>
    </source>
</evidence>